<dbReference type="Gene3D" id="3.40.50.1860">
    <property type="match status" value="2"/>
</dbReference>
<evidence type="ECO:0000256" key="2">
    <source>
        <dbReference type="ARBA" id="ARBA00013090"/>
    </source>
</evidence>
<dbReference type="Proteomes" id="UP000051497">
    <property type="component" value="Unassembled WGS sequence"/>
</dbReference>
<dbReference type="InterPro" id="IPR015942">
    <property type="entry name" value="Asp/Glu/hydantoin_racemase"/>
</dbReference>
<keyword evidence="6 8" id="KW-0961">Cell wall biogenesis/degradation</keyword>
<dbReference type="GO" id="GO:0008360">
    <property type="term" value="P:regulation of cell shape"/>
    <property type="evidence" value="ECO:0007669"/>
    <property type="project" value="UniProtKB-KW"/>
</dbReference>
<dbReference type="AlphaFoldDB" id="A0A0Q9YKZ1"/>
<dbReference type="PANTHER" id="PTHR21198">
    <property type="entry name" value="GLUTAMATE RACEMASE"/>
    <property type="match status" value="1"/>
</dbReference>
<name>A0A0Q9YKZ1_9GAMM</name>
<evidence type="ECO:0000313" key="9">
    <source>
        <dbReference type="EMBL" id="KRG21296.1"/>
    </source>
</evidence>
<dbReference type="EMBL" id="LKAJ01000005">
    <property type="protein sequence ID" value="KRG21296.1"/>
    <property type="molecule type" value="Genomic_DNA"/>
</dbReference>
<keyword evidence="4 8" id="KW-0573">Peptidoglycan synthesis</keyword>
<keyword evidence="5 8" id="KW-0413">Isomerase</keyword>
<reference evidence="10" key="3">
    <citation type="submission" date="2021-06" db="EMBL/GenBank/DDBJ databases">
        <title>Genomic Description and Analysis of Intracellular Bacteria, Candidatus Berkiella cookevillensis and Candidatus Berkiella aquae.</title>
        <authorList>
            <person name="Kidane D.T."/>
            <person name="Mehari Y.T."/>
            <person name="Rice F.C."/>
            <person name="Arivett B.A."/>
            <person name="Farone A.L."/>
            <person name="Berk S.G."/>
            <person name="Farone M.B."/>
        </authorList>
    </citation>
    <scope>NUCLEOTIDE SEQUENCE</scope>
    <source>
        <strain evidence="10">HT99</strain>
    </source>
</reference>
<evidence type="ECO:0000256" key="3">
    <source>
        <dbReference type="ARBA" id="ARBA00022960"/>
    </source>
</evidence>
<dbReference type="PANTHER" id="PTHR21198:SF2">
    <property type="entry name" value="GLUTAMATE RACEMASE"/>
    <property type="match status" value="1"/>
</dbReference>
<evidence type="ECO:0000256" key="6">
    <source>
        <dbReference type="ARBA" id="ARBA00023316"/>
    </source>
</evidence>
<feature type="active site" description="Proton donor/acceptor" evidence="8">
    <location>
        <position position="194"/>
    </location>
</feature>
<evidence type="ECO:0000313" key="11">
    <source>
        <dbReference type="Proteomes" id="UP000051497"/>
    </source>
</evidence>
<evidence type="ECO:0000256" key="5">
    <source>
        <dbReference type="ARBA" id="ARBA00023235"/>
    </source>
</evidence>
<dbReference type="GO" id="GO:0071555">
    <property type="term" value="P:cell wall organization"/>
    <property type="evidence" value="ECO:0007669"/>
    <property type="project" value="UniProtKB-KW"/>
</dbReference>
<dbReference type="EMBL" id="LKAJ02000001">
    <property type="protein sequence ID" value="MCS5710864.1"/>
    <property type="molecule type" value="Genomic_DNA"/>
</dbReference>
<comment type="caution">
    <text evidence="9">The sequence shown here is derived from an EMBL/GenBank/DDBJ whole genome shotgun (WGS) entry which is preliminary data.</text>
</comment>
<dbReference type="InterPro" id="IPR004391">
    <property type="entry name" value="Glu_race"/>
</dbReference>
<evidence type="ECO:0000313" key="10">
    <source>
        <dbReference type="EMBL" id="MCS5710864.1"/>
    </source>
</evidence>
<evidence type="ECO:0000256" key="7">
    <source>
        <dbReference type="ARBA" id="ARBA00070053"/>
    </source>
</evidence>
<dbReference type="InterPro" id="IPR001920">
    <property type="entry name" value="Asp/Glu_race"/>
</dbReference>
<dbReference type="PROSITE" id="PS00924">
    <property type="entry name" value="ASP_GLU_RACEMASE_2"/>
    <property type="match status" value="1"/>
</dbReference>
<comment type="pathway">
    <text evidence="8">Cell wall biogenesis; peptidoglycan biosynthesis.</text>
</comment>
<dbReference type="PATRIC" id="fig|1590043.3.peg.1502"/>
<dbReference type="RefSeq" id="WP_083482847.1">
    <property type="nucleotide sequence ID" value="NZ_LKAJ02000001.1"/>
</dbReference>
<feature type="binding site" evidence="8">
    <location>
        <begin position="48"/>
        <end position="49"/>
    </location>
    <ligand>
        <name>substrate</name>
    </ligand>
</feature>
<evidence type="ECO:0000256" key="4">
    <source>
        <dbReference type="ARBA" id="ARBA00022984"/>
    </source>
</evidence>
<feature type="binding site" evidence="8">
    <location>
        <begin position="79"/>
        <end position="80"/>
    </location>
    <ligand>
        <name>substrate</name>
    </ligand>
</feature>
<evidence type="ECO:0000256" key="1">
    <source>
        <dbReference type="ARBA" id="ARBA00001602"/>
    </source>
</evidence>
<reference evidence="9" key="1">
    <citation type="submission" date="2015-09" db="EMBL/GenBank/DDBJ databases">
        <title>Draft Genome Sequences of Two Novel Amoeba-resistant Intranuclear Bacteria, Candidatus Berkiella cookevillensis and Candidatus Berkiella aquae.</title>
        <authorList>
            <person name="Mehari Y.T."/>
            <person name="Arivett B.A."/>
            <person name="Farone A.L."/>
            <person name="Gunderson J.H."/>
            <person name="Farone M.B."/>
        </authorList>
    </citation>
    <scope>NUCLEOTIDE SEQUENCE [LARGE SCALE GENOMIC DNA]</scope>
    <source>
        <strain evidence="9">HT99</strain>
    </source>
</reference>
<dbReference type="OrthoDB" id="9801055at2"/>
<dbReference type="EC" id="5.1.1.3" evidence="2 8"/>
<keyword evidence="3 8" id="KW-0133">Cell shape</keyword>
<dbReference type="InterPro" id="IPR018187">
    <property type="entry name" value="Asp/Glu_racemase_AS_1"/>
</dbReference>
<keyword evidence="11" id="KW-1185">Reference proteome</keyword>
<gene>
    <name evidence="9" type="primary">racE</name>
    <name evidence="8 10" type="synonym">murI</name>
    <name evidence="10" type="ORF">HT99x_005440</name>
    <name evidence="9" type="ORF">HT99x_01472</name>
</gene>
<organism evidence="9">
    <name type="scientific">Candidatus Berkiella aquae</name>
    <dbReference type="NCBI Taxonomy" id="295108"/>
    <lineage>
        <taxon>Bacteria</taxon>
        <taxon>Pseudomonadati</taxon>
        <taxon>Pseudomonadota</taxon>
        <taxon>Gammaproteobacteria</taxon>
        <taxon>Candidatus Berkiellales</taxon>
        <taxon>Candidatus Berkiellaceae</taxon>
        <taxon>Candidatus Berkiella</taxon>
    </lineage>
</organism>
<feature type="active site" description="Proton donor/acceptor" evidence="8">
    <location>
        <position position="78"/>
    </location>
</feature>
<dbReference type="Pfam" id="PF01177">
    <property type="entry name" value="Asp_Glu_race"/>
    <property type="match status" value="1"/>
</dbReference>
<dbReference type="HAMAP" id="MF_00258">
    <property type="entry name" value="Glu_racemase"/>
    <property type="match status" value="1"/>
</dbReference>
<comment type="similarity">
    <text evidence="8">Belongs to the aspartate/glutamate racemases family.</text>
</comment>
<evidence type="ECO:0000256" key="8">
    <source>
        <dbReference type="HAMAP-Rule" id="MF_00258"/>
    </source>
</evidence>
<comment type="catalytic activity">
    <reaction evidence="1 8">
        <text>L-glutamate = D-glutamate</text>
        <dbReference type="Rhea" id="RHEA:12813"/>
        <dbReference type="ChEBI" id="CHEBI:29985"/>
        <dbReference type="ChEBI" id="CHEBI:29986"/>
        <dbReference type="EC" id="5.1.1.3"/>
    </reaction>
</comment>
<feature type="binding site" evidence="8">
    <location>
        <begin position="16"/>
        <end position="17"/>
    </location>
    <ligand>
        <name>substrate</name>
    </ligand>
</feature>
<dbReference type="FunFam" id="3.40.50.1860:FF:000002">
    <property type="entry name" value="Glutamate racemase"/>
    <property type="match status" value="1"/>
</dbReference>
<dbReference type="STRING" id="295108.HT99x_01472"/>
<reference evidence="10" key="2">
    <citation type="journal article" date="2016" name="Genome Announc.">
        <title>Draft Genome Sequences of Two Novel Amoeba-Resistant Intranuclear Bacteria, 'Candidatus Berkiella cookevillensis' and 'Candidatus Berkiella aquae'.</title>
        <authorList>
            <person name="Mehari Y.T."/>
            <person name="Arivett B.A."/>
            <person name="Farone A.L."/>
            <person name="Gunderson J.H."/>
            <person name="Farone M.B."/>
        </authorList>
    </citation>
    <scope>NUCLEOTIDE SEQUENCE</scope>
    <source>
        <strain evidence="10">HT99</strain>
    </source>
</reference>
<sequence>MMSLSSKKDLPIGIFDSGIGGLTVLKALRQQLPHEHFLYLGDTARLPYGTKSPDTVKNYALNANEILAQQVKMLVIACNTATAVALEALQERFFPIPVVGVIEPGAQAALNEPNPGPVVVLATEGTVKGHAYRQVLARLSPQTPVIEWPCSLLVAIAEEGWCHGYLVEEIITKLLAPLRLQLGEQKPSCVVLGCTHFPVLKEPMQKIWGDIPVLDPAYRVAQEVTALLKQQDLERQSHDEATIHFMATDGIERFARVAQIFLGHPIAQHCVELVSVPAYESRARQEINSRTAASK</sequence>
<comment type="function">
    <text evidence="8">Provides the (R)-glutamate required for cell wall biosynthesis.</text>
</comment>
<proteinExistence type="inferred from homology"/>
<accession>A0A0Q9YKZ1</accession>
<dbReference type="PROSITE" id="PS00923">
    <property type="entry name" value="ASP_GLU_RACEMASE_1"/>
    <property type="match status" value="1"/>
</dbReference>
<dbReference type="GO" id="GO:0009252">
    <property type="term" value="P:peptidoglycan biosynthetic process"/>
    <property type="evidence" value="ECO:0007669"/>
    <property type="project" value="UniProtKB-UniRule"/>
</dbReference>
<dbReference type="UniPathway" id="UPA00219"/>
<dbReference type="GO" id="GO:0008881">
    <property type="term" value="F:glutamate racemase activity"/>
    <property type="evidence" value="ECO:0007669"/>
    <property type="project" value="UniProtKB-UniRule"/>
</dbReference>
<dbReference type="InterPro" id="IPR033134">
    <property type="entry name" value="Asp/Glu_racemase_AS_2"/>
</dbReference>
<protein>
    <recommendedName>
        <fullName evidence="7 8">Glutamate racemase</fullName>
        <ecNumber evidence="2 8">5.1.1.3</ecNumber>
    </recommendedName>
</protein>
<dbReference type="NCBIfam" id="TIGR00067">
    <property type="entry name" value="glut_race"/>
    <property type="match status" value="1"/>
</dbReference>
<feature type="binding site" evidence="8">
    <location>
        <begin position="195"/>
        <end position="196"/>
    </location>
    <ligand>
        <name>substrate</name>
    </ligand>
</feature>
<dbReference type="SUPFAM" id="SSF53681">
    <property type="entry name" value="Aspartate/glutamate racemase"/>
    <property type="match status" value="2"/>
</dbReference>